<dbReference type="PANTHER" id="PTHR22916:SF3">
    <property type="entry name" value="UDP-GLCNAC:BETAGAL BETA-1,3-N-ACETYLGLUCOSAMINYLTRANSFERASE-LIKE PROTEIN 1"/>
    <property type="match status" value="1"/>
</dbReference>
<keyword evidence="2" id="KW-0808">Transferase</keyword>
<evidence type="ECO:0000259" key="1">
    <source>
        <dbReference type="Pfam" id="PF00535"/>
    </source>
</evidence>
<protein>
    <submittedName>
        <fullName evidence="2">Glycosyl transferase</fullName>
    </submittedName>
</protein>
<dbReference type="InterPro" id="IPR029044">
    <property type="entry name" value="Nucleotide-diphossugar_trans"/>
</dbReference>
<evidence type="ECO:0000313" key="3">
    <source>
        <dbReference type="Proteomes" id="UP000231343"/>
    </source>
</evidence>
<dbReference type="SUPFAM" id="SSF53448">
    <property type="entry name" value="Nucleotide-diphospho-sugar transferases"/>
    <property type="match status" value="1"/>
</dbReference>
<name>A0A2H0XUR0_UNCSA</name>
<dbReference type="GO" id="GO:0016758">
    <property type="term" value="F:hexosyltransferase activity"/>
    <property type="evidence" value="ECO:0007669"/>
    <property type="project" value="UniProtKB-ARBA"/>
</dbReference>
<dbReference type="AlphaFoldDB" id="A0A2H0XUR0"/>
<gene>
    <name evidence="2" type="ORF">COT42_07370</name>
</gene>
<dbReference type="PANTHER" id="PTHR22916">
    <property type="entry name" value="GLYCOSYLTRANSFERASE"/>
    <property type="match status" value="1"/>
</dbReference>
<feature type="domain" description="Glycosyltransferase 2-like" evidence="1">
    <location>
        <begin position="5"/>
        <end position="148"/>
    </location>
</feature>
<organism evidence="2 3">
    <name type="scientific">Candidatus Saganbacteria bacterium CG08_land_8_20_14_0_20_45_16</name>
    <dbReference type="NCBI Taxonomy" id="2014293"/>
    <lineage>
        <taxon>Bacteria</taxon>
        <taxon>Bacillati</taxon>
        <taxon>Saganbacteria</taxon>
    </lineage>
</organism>
<dbReference type="Gene3D" id="3.90.550.10">
    <property type="entry name" value="Spore Coat Polysaccharide Biosynthesis Protein SpsA, Chain A"/>
    <property type="match status" value="1"/>
</dbReference>
<comment type="caution">
    <text evidence="2">The sequence shown here is derived from an EMBL/GenBank/DDBJ whole genome shotgun (WGS) entry which is preliminary data.</text>
</comment>
<dbReference type="InterPro" id="IPR001173">
    <property type="entry name" value="Glyco_trans_2-like"/>
</dbReference>
<evidence type="ECO:0000313" key="2">
    <source>
        <dbReference type="EMBL" id="PIS28653.1"/>
    </source>
</evidence>
<sequence>MPLVSVIIPTYQRLEFTQEAIESVLAQTFQDFEIIVVFDGEDIRTVEHSKSRNSIKYYSRKHKGVSAARNFGVNVSFGKYIAFLDSDDLWDRRKLEKQLEYLTKLNEEPRRLASGSEPFRFCYTNEKWIRNGQHLNQLKKHQKYHGWIFDRCLPLCIISASSIIMERAVFEALGGFDESLFVCEDYDLWLRMSLKYPIAFLDENLIIKRGGHADQLSKKYWGMDRFRIKALEKLLKKELEPKETKLVMAELESKYKILLIGSLKRKKIFSWLYYKLKQRLRMMRRPN</sequence>
<reference evidence="2 3" key="1">
    <citation type="submission" date="2017-09" db="EMBL/GenBank/DDBJ databases">
        <title>Depth-based differentiation of microbial function through sediment-hosted aquifers and enrichment of novel symbionts in the deep terrestrial subsurface.</title>
        <authorList>
            <person name="Probst A.J."/>
            <person name="Ladd B."/>
            <person name="Jarett J.K."/>
            <person name="Geller-Mcgrath D.E."/>
            <person name="Sieber C.M."/>
            <person name="Emerson J.B."/>
            <person name="Anantharaman K."/>
            <person name="Thomas B.C."/>
            <person name="Malmstrom R."/>
            <person name="Stieglmeier M."/>
            <person name="Klingl A."/>
            <person name="Woyke T."/>
            <person name="Ryan C.M."/>
            <person name="Banfield J.F."/>
        </authorList>
    </citation>
    <scope>NUCLEOTIDE SEQUENCE [LARGE SCALE GENOMIC DNA]</scope>
    <source>
        <strain evidence="2">CG08_land_8_20_14_0_20_45_16</strain>
    </source>
</reference>
<accession>A0A2H0XUR0</accession>
<dbReference type="Proteomes" id="UP000231343">
    <property type="component" value="Unassembled WGS sequence"/>
</dbReference>
<proteinExistence type="predicted"/>
<dbReference type="EMBL" id="PEYM01000123">
    <property type="protein sequence ID" value="PIS28653.1"/>
    <property type="molecule type" value="Genomic_DNA"/>
</dbReference>
<dbReference type="Pfam" id="PF00535">
    <property type="entry name" value="Glycos_transf_2"/>
    <property type="match status" value="1"/>
</dbReference>